<protein>
    <recommendedName>
        <fullName evidence="1">Knr4/Smi1-like domain-containing protein</fullName>
    </recommendedName>
</protein>
<proteinExistence type="predicted"/>
<organism evidence="2 3">
    <name type="scientific">Brevibacillus centrosporus</name>
    <dbReference type="NCBI Taxonomy" id="54910"/>
    <lineage>
        <taxon>Bacteria</taxon>
        <taxon>Bacillati</taxon>
        <taxon>Bacillota</taxon>
        <taxon>Bacilli</taxon>
        <taxon>Bacillales</taxon>
        <taxon>Paenibacillaceae</taxon>
        <taxon>Brevibacillus</taxon>
    </lineage>
</organism>
<dbReference type="Gene3D" id="3.40.1580.10">
    <property type="entry name" value="SMI1/KNR4-like"/>
    <property type="match status" value="1"/>
</dbReference>
<reference evidence="3" key="1">
    <citation type="submission" date="2016-10" db="EMBL/GenBank/DDBJ databases">
        <authorList>
            <person name="Varghese N."/>
            <person name="Submissions S."/>
        </authorList>
    </citation>
    <scope>NUCLEOTIDE SEQUENCE [LARGE SCALE GENOMIC DNA]</scope>
    <source>
        <strain evidence="3">OK042</strain>
    </source>
</reference>
<gene>
    <name evidence="2" type="ORF">SAMN05518846_11168</name>
</gene>
<keyword evidence="3" id="KW-1185">Reference proteome</keyword>
<evidence type="ECO:0000259" key="1">
    <source>
        <dbReference type="Pfam" id="PF09346"/>
    </source>
</evidence>
<accession>A0A1I3YCP8</accession>
<name>A0A1I3YCP8_9BACL</name>
<sequence>MINSKNKLMNLLMTRGGALADKFTDMDAVIKKMQEVVAAKREQDPEFYAKYPINLETLADDQAIREVTDQWSLPDDYVYFLKHYVPESVTWSTDEYTNLEIYGAKDLLKGQWGYNYNPVTHEDIVDWPSSYVVSASDEGDPYCIDLSRGDTVIYTAAHGMGTWDFSVAYGNLEEFLHSVLVPRGFEEWDTSGDEPYEYYKVFLTGEGSDKKKTLLFIKKMFSCDFSQAKAYLEAAPLLVYKGLKHGAAKTGEQLKSIGAEYEVRKVSVDTRAISPSHVQMLPNALASSGCYSFLIKGDKNPLLRIFAHCLWSSPLLQ</sequence>
<evidence type="ECO:0000313" key="2">
    <source>
        <dbReference type="EMBL" id="SFK29644.1"/>
    </source>
</evidence>
<dbReference type="Proteomes" id="UP000198915">
    <property type="component" value="Unassembled WGS sequence"/>
</dbReference>
<dbReference type="AlphaFoldDB" id="A0A1I3YCP8"/>
<dbReference type="EMBL" id="FORT01000011">
    <property type="protein sequence ID" value="SFK29644.1"/>
    <property type="molecule type" value="Genomic_DNA"/>
</dbReference>
<dbReference type="Pfam" id="PF09346">
    <property type="entry name" value="SMI1_KNR4"/>
    <property type="match status" value="1"/>
</dbReference>
<dbReference type="InterPro" id="IPR018958">
    <property type="entry name" value="Knr4/Smi1-like_dom"/>
</dbReference>
<dbReference type="InterPro" id="IPR037883">
    <property type="entry name" value="Knr4/Smi1-like_sf"/>
</dbReference>
<dbReference type="SUPFAM" id="SSF160631">
    <property type="entry name" value="SMI1/KNR4-like"/>
    <property type="match status" value="1"/>
</dbReference>
<evidence type="ECO:0000313" key="3">
    <source>
        <dbReference type="Proteomes" id="UP000198915"/>
    </source>
</evidence>
<dbReference type="SUPFAM" id="SSF54736">
    <property type="entry name" value="ClpS-like"/>
    <property type="match status" value="1"/>
</dbReference>
<dbReference type="InterPro" id="IPR014719">
    <property type="entry name" value="Ribosomal_bL12_C/ClpS-like"/>
</dbReference>
<feature type="domain" description="Knr4/Smi1-like" evidence="1">
    <location>
        <begin position="60"/>
        <end position="176"/>
    </location>
</feature>